<evidence type="ECO:0000256" key="1">
    <source>
        <dbReference type="SAM" id="MobiDB-lite"/>
    </source>
</evidence>
<evidence type="ECO:0000313" key="2">
    <source>
        <dbReference type="Proteomes" id="UP000887569"/>
    </source>
</evidence>
<proteinExistence type="predicted"/>
<feature type="compositionally biased region" description="Polar residues" evidence="1">
    <location>
        <begin position="8"/>
        <end position="22"/>
    </location>
</feature>
<dbReference type="WBParaSite" id="PgB05_g088_t01">
    <property type="protein sequence ID" value="PgB05_g088_t01"/>
    <property type="gene ID" value="PgB05_g088"/>
</dbReference>
<reference evidence="3" key="1">
    <citation type="submission" date="2022-11" db="UniProtKB">
        <authorList>
            <consortium name="WormBaseParasite"/>
        </authorList>
    </citation>
    <scope>IDENTIFICATION</scope>
</reference>
<organism evidence="2 3">
    <name type="scientific">Parascaris univalens</name>
    <name type="common">Nematode worm</name>
    <dbReference type="NCBI Taxonomy" id="6257"/>
    <lineage>
        <taxon>Eukaryota</taxon>
        <taxon>Metazoa</taxon>
        <taxon>Ecdysozoa</taxon>
        <taxon>Nematoda</taxon>
        <taxon>Chromadorea</taxon>
        <taxon>Rhabditida</taxon>
        <taxon>Spirurina</taxon>
        <taxon>Ascaridomorpha</taxon>
        <taxon>Ascaridoidea</taxon>
        <taxon>Ascarididae</taxon>
        <taxon>Parascaris</taxon>
    </lineage>
</organism>
<protein>
    <submittedName>
        <fullName evidence="3">Uncharacterized protein</fullName>
    </submittedName>
</protein>
<keyword evidence="2" id="KW-1185">Reference proteome</keyword>
<feature type="region of interest" description="Disordered" evidence="1">
    <location>
        <begin position="1"/>
        <end position="26"/>
    </location>
</feature>
<accession>A0A914ZJB1</accession>
<evidence type="ECO:0000313" key="3">
    <source>
        <dbReference type="WBParaSite" id="PgB05_g088_t01"/>
    </source>
</evidence>
<dbReference type="Proteomes" id="UP000887569">
    <property type="component" value="Unplaced"/>
</dbReference>
<sequence>MPWDLTRRTPSQSPKPPQNSLTLPAFQGKSVSTVDLRIEKFGFDSINAHVSGDDDSVLTRCGKNVGKYLSANDLSSTDKFLMDRNYMGNPQRIQISGHTGSLSPSPPPTK</sequence>
<dbReference type="AlphaFoldDB" id="A0A914ZJB1"/>
<name>A0A914ZJB1_PARUN</name>